<dbReference type="Proteomes" id="UP001292094">
    <property type="component" value="Unassembled WGS sequence"/>
</dbReference>
<protein>
    <submittedName>
        <fullName evidence="1">Uncharacterized protein</fullName>
    </submittedName>
</protein>
<dbReference type="AlphaFoldDB" id="A0AAE1U1L2"/>
<sequence length="108" mass="12240">MKECLWVPGVYLSQQQVYWVSYRKLCGGQSLRRRVGKQEVRRVAAILHASVINKLPKGVSLTKSLEETWSDVMRELEAGVSKGKHRWALTIATWTCKALILRGAEGRS</sequence>
<accession>A0AAE1U1L2</accession>
<evidence type="ECO:0000313" key="2">
    <source>
        <dbReference type="Proteomes" id="UP001292094"/>
    </source>
</evidence>
<proteinExistence type="predicted"/>
<keyword evidence="2" id="KW-1185">Reference proteome</keyword>
<organism evidence="1 2">
    <name type="scientific">Petrolisthes manimaculis</name>
    <dbReference type="NCBI Taxonomy" id="1843537"/>
    <lineage>
        <taxon>Eukaryota</taxon>
        <taxon>Metazoa</taxon>
        <taxon>Ecdysozoa</taxon>
        <taxon>Arthropoda</taxon>
        <taxon>Crustacea</taxon>
        <taxon>Multicrustacea</taxon>
        <taxon>Malacostraca</taxon>
        <taxon>Eumalacostraca</taxon>
        <taxon>Eucarida</taxon>
        <taxon>Decapoda</taxon>
        <taxon>Pleocyemata</taxon>
        <taxon>Anomura</taxon>
        <taxon>Galatheoidea</taxon>
        <taxon>Porcellanidae</taxon>
        <taxon>Petrolisthes</taxon>
    </lineage>
</organism>
<evidence type="ECO:0000313" key="1">
    <source>
        <dbReference type="EMBL" id="KAK4306152.1"/>
    </source>
</evidence>
<reference evidence="1" key="1">
    <citation type="submission" date="2023-11" db="EMBL/GenBank/DDBJ databases">
        <title>Genome assemblies of two species of porcelain crab, Petrolisthes cinctipes and Petrolisthes manimaculis (Anomura: Porcellanidae).</title>
        <authorList>
            <person name="Angst P."/>
        </authorList>
    </citation>
    <scope>NUCLEOTIDE SEQUENCE</scope>
    <source>
        <strain evidence="1">PB745_02</strain>
        <tissue evidence="1">Gill</tissue>
    </source>
</reference>
<name>A0AAE1U1L2_9EUCA</name>
<dbReference type="EMBL" id="JAWZYT010002170">
    <property type="protein sequence ID" value="KAK4306152.1"/>
    <property type="molecule type" value="Genomic_DNA"/>
</dbReference>
<comment type="caution">
    <text evidence="1">The sequence shown here is derived from an EMBL/GenBank/DDBJ whole genome shotgun (WGS) entry which is preliminary data.</text>
</comment>
<gene>
    <name evidence="1" type="ORF">Pmani_022002</name>
</gene>